<keyword evidence="3 5" id="KW-0663">Pyridoxal phosphate</keyword>
<dbReference type="Proteomes" id="UP000778951">
    <property type="component" value="Unassembled WGS sequence"/>
</dbReference>
<evidence type="ECO:0000256" key="1">
    <source>
        <dbReference type="ARBA" id="ARBA00000316"/>
    </source>
</evidence>
<comment type="catalytic activity">
    <reaction evidence="1 5">
        <text>L-alanine = D-alanine</text>
        <dbReference type="Rhea" id="RHEA:20249"/>
        <dbReference type="ChEBI" id="CHEBI:57416"/>
        <dbReference type="ChEBI" id="CHEBI:57972"/>
        <dbReference type="EC" id="5.1.1.1"/>
    </reaction>
</comment>
<dbReference type="InterPro" id="IPR009006">
    <property type="entry name" value="Ala_racemase/Decarboxylase_C"/>
</dbReference>
<reference evidence="9" key="1">
    <citation type="submission" date="2020-03" db="EMBL/GenBank/DDBJ databases">
        <title>Spirochaetal bacteria isolated from arthropods constitute a novel genus Entomospira genus novum within the order Spirochaetales.</title>
        <authorList>
            <person name="Grana-Miraglia L."/>
            <person name="Sikutova S."/>
            <person name="Fingerle V."/>
            <person name="Sing A."/>
            <person name="Castillo-Ramirez S."/>
            <person name="Margos G."/>
            <person name="Rudolf I."/>
        </authorList>
    </citation>
    <scope>NUCLEOTIDE SEQUENCE</scope>
    <source>
        <strain evidence="9">BR149</strain>
    </source>
</reference>
<accession>A0A968GHD1</accession>
<dbReference type="AlphaFoldDB" id="A0A968GHD1"/>
<dbReference type="Gene3D" id="3.20.20.10">
    <property type="entry name" value="Alanine racemase"/>
    <property type="match status" value="1"/>
</dbReference>
<feature type="modified residue" description="N6-(pyridoxal phosphate)lysine" evidence="5 6">
    <location>
        <position position="41"/>
    </location>
</feature>
<dbReference type="InterPro" id="IPR029066">
    <property type="entry name" value="PLP-binding_barrel"/>
</dbReference>
<comment type="pathway">
    <text evidence="5">Amino-acid biosynthesis; D-alanine biosynthesis; D-alanine from L-alanine: step 1/1.</text>
</comment>
<dbReference type="InterPro" id="IPR020622">
    <property type="entry name" value="Ala_racemase_pyridoxalP-BS"/>
</dbReference>
<dbReference type="PANTHER" id="PTHR30511:SF0">
    <property type="entry name" value="ALANINE RACEMASE, CATABOLIC-RELATED"/>
    <property type="match status" value="1"/>
</dbReference>
<dbReference type="SUPFAM" id="SSF50621">
    <property type="entry name" value="Alanine racemase C-terminal domain-like"/>
    <property type="match status" value="1"/>
</dbReference>
<evidence type="ECO:0000259" key="8">
    <source>
        <dbReference type="SMART" id="SM01005"/>
    </source>
</evidence>
<dbReference type="SMART" id="SM01005">
    <property type="entry name" value="Ala_racemase_C"/>
    <property type="match status" value="1"/>
</dbReference>
<dbReference type="HAMAP" id="MF_01201">
    <property type="entry name" value="Ala_racemase"/>
    <property type="match status" value="1"/>
</dbReference>
<dbReference type="EC" id="5.1.1.1" evidence="5"/>
<dbReference type="RefSeq" id="WP_167695943.1">
    <property type="nucleotide sequence ID" value="NZ_CP118181.1"/>
</dbReference>
<comment type="caution">
    <text evidence="9">The sequence shown here is derived from an EMBL/GenBank/DDBJ whole genome shotgun (WGS) entry which is preliminary data.</text>
</comment>
<evidence type="ECO:0000256" key="4">
    <source>
        <dbReference type="ARBA" id="ARBA00023235"/>
    </source>
</evidence>
<keyword evidence="10" id="KW-1185">Reference proteome</keyword>
<dbReference type="Pfam" id="PF00842">
    <property type="entry name" value="Ala_racemase_C"/>
    <property type="match status" value="1"/>
</dbReference>
<evidence type="ECO:0000256" key="2">
    <source>
        <dbReference type="ARBA" id="ARBA00001933"/>
    </source>
</evidence>
<gene>
    <name evidence="9" type="primary">alr</name>
    <name evidence="9" type="ORF">HCT48_06580</name>
</gene>
<dbReference type="PROSITE" id="PS00395">
    <property type="entry name" value="ALANINE_RACEMASE"/>
    <property type="match status" value="1"/>
</dbReference>
<dbReference type="InterPro" id="IPR011079">
    <property type="entry name" value="Ala_racemase_C"/>
</dbReference>
<sequence length="371" mass="41658">MSPNLPTELTYLEIHLDHITANVQTLRSHIGGERLICGVVKANAYGHGLIPVAKHLINIGVEWLAVVSLPDLIALRQAGITHPILLMTVVHPADLNTAMHYQATPFISSIEELLYWQAEAKRLQQGLSFHLKMNSQMNRLGLESAQLDAFLQQLNQEPFLKLTGVALHFAQADTPDLPNMQDDIAMLMQIKETLDARYPDLVYHLASSLAVRHYPQSVISMIRPGIALYGYELPHLKPALSWISHIIHIRRVPAHTPISYGAIEETTKACDIAVIPVGYADGYPREFIHTPYIIINDKPYPLIGRVCMNQLMVNLGEHHNIKRFDKVYLLHPTHFTAQHLAEASGTISYRILTGLSQHLPRRYSSSSAQEQ</sequence>
<dbReference type="Pfam" id="PF01168">
    <property type="entry name" value="Ala_racemase_N"/>
    <property type="match status" value="1"/>
</dbReference>
<dbReference type="GO" id="GO:0008784">
    <property type="term" value="F:alanine racemase activity"/>
    <property type="evidence" value="ECO:0007669"/>
    <property type="project" value="UniProtKB-UniRule"/>
</dbReference>
<name>A0A968GHD1_9SPIO</name>
<feature type="binding site" evidence="5 7">
    <location>
        <position position="308"/>
    </location>
    <ligand>
        <name>substrate</name>
    </ligand>
</feature>
<dbReference type="SUPFAM" id="SSF51419">
    <property type="entry name" value="PLP-binding barrel"/>
    <property type="match status" value="1"/>
</dbReference>
<dbReference type="PRINTS" id="PR00992">
    <property type="entry name" value="ALARACEMASE"/>
</dbReference>
<dbReference type="EMBL" id="JAATLM010000001">
    <property type="protein sequence ID" value="NIZ69871.1"/>
    <property type="molecule type" value="Genomic_DNA"/>
</dbReference>
<evidence type="ECO:0000256" key="5">
    <source>
        <dbReference type="HAMAP-Rule" id="MF_01201"/>
    </source>
</evidence>
<organism evidence="9 10">
    <name type="scientific">Entomospira culicis</name>
    <dbReference type="NCBI Taxonomy" id="2719989"/>
    <lineage>
        <taxon>Bacteria</taxon>
        <taxon>Pseudomonadati</taxon>
        <taxon>Spirochaetota</taxon>
        <taxon>Spirochaetia</taxon>
        <taxon>Spirochaetales</taxon>
        <taxon>Spirochaetaceae</taxon>
        <taxon>Entomospira</taxon>
    </lineage>
</organism>
<feature type="active site" description="Proton acceptor; specific for D-alanine" evidence="5">
    <location>
        <position position="41"/>
    </location>
</feature>
<comment type="similarity">
    <text evidence="5">Belongs to the alanine racemase family.</text>
</comment>
<proteinExistence type="inferred from homology"/>
<dbReference type="CDD" id="cd00430">
    <property type="entry name" value="PLPDE_III_AR"/>
    <property type="match status" value="1"/>
</dbReference>
<evidence type="ECO:0000313" key="9">
    <source>
        <dbReference type="EMBL" id="NIZ69871.1"/>
    </source>
</evidence>
<feature type="active site" description="Proton acceptor; specific for L-alanine" evidence="5">
    <location>
        <position position="260"/>
    </location>
</feature>
<feature type="binding site" evidence="5 7">
    <location>
        <position position="139"/>
    </location>
    <ligand>
        <name>substrate</name>
    </ligand>
</feature>
<protein>
    <recommendedName>
        <fullName evidence="5">Alanine racemase</fullName>
        <ecNumber evidence="5">5.1.1.1</ecNumber>
    </recommendedName>
</protein>
<evidence type="ECO:0000256" key="6">
    <source>
        <dbReference type="PIRSR" id="PIRSR600821-50"/>
    </source>
</evidence>
<dbReference type="GO" id="GO:0030170">
    <property type="term" value="F:pyridoxal phosphate binding"/>
    <property type="evidence" value="ECO:0007669"/>
    <property type="project" value="UniProtKB-UniRule"/>
</dbReference>
<comment type="cofactor">
    <cofactor evidence="2 5 6">
        <name>pyridoxal 5'-phosphate</name>
        <dbReference type="ChEBI" id="CHEBI:597326"/>
    </cofactor>
</comment>
<dbReference type="GO" id="GO:0005829">
    <property type="term" value="C:cytosol"/>
    <property type="evidence" value="ECO:0007669"/>
    <property type="project" value="TreeGrafter"/>
</dbReference>
<keyword evidence="4 5" id="KW-0413">Isomerase</keyword>
<feature type="domain" description="Alanine racemase C-terminal" evidence="8">
    <location>
        <begin position="239"/>
        <end position="364"/>
    </location>
</feature>
<evidence type="ECO:0000256" key="7">
    <source>
        <dbReference type="PIRSR" id="PIRSR600821-52"/>
    </source>
</evidence>
<dbReference type="NCBIfam" id="TIGR00492">
    <property type="entry name" value="alr"/>
    <property type="match status" value="1"/>
</dbReference>
<dbReference type="FunFam" id="3.20.20.10:FF:000002">
    <property type="entry name" value="Alanine racemase"/>
    <property type="match status" value="1"/>
</dbReference>
<evidence type="ECO:0000313" key="10">
    <source>
        <dbReference type="Proteomes" id="UP000778951"/>
    </source>
</evidence>
<dbReference type="PANTHER" id="PTHR30511">
    <property type="entry name" value="ALANINE RACEMASE"/>
    <property type="match status" value="1"/>
</dbReference>
<dbReference type="GO" id="GO:0030632">
    <property type="term" value="P:D-alanine biosynthetic process"/>
    <property type="evidence" value="ECO:0007669"/>
    <property type="project" value="UniProtKB-UniRule"/>
</dbReference>
<dbReference type="InterPro" id="IPR000821">
    <property type="entry name" value="Ala_racemase"/>
</dbReference>
<comment type="function">
    <text evidence="5">Catalyzes the interconversion of L-alanine and D-alanine. May also act on other amino acids.</text>
</comment>
<dbReference type="Gene3D" id="2.40.37.10">
    <property type="entry name" value="Lyase, Ornithine Decarboxylase, Chain A, domain 1"/>
    <property type="match status" value="1"/>
</dbReference>
<dbReference type="InterPro" id="IPR001608">
    <property type="entry name" value="Ala_racemase_N"/>
</dbReference>
<evidence type="ECO:0000256" key="3">
    <source>
        <dbReference type="ARBA" id="ARBA00022898"/>
    </source>
</evidence>